<name>A0A0J1BHD8_RHOIS</name>
<organism evidence="1 2">
    <name type="scientific">Rhodopirellula islandica</name>
    <dbReference type="NCBI Taxonomy" id="595434"/>
    <lineage>
        <taxon>Bacteria</taxon>
        <taxon>Pseudomonadati</taxon>
        <taxon>Planctomycetota</taxon>
        <taxon>Planctomycetia</taxon>
        <taxon>Pirellulales</taxon>
        <taxon>Pirellulaceae</taxon>
        <taxon>Rhodopirellula</taxon>
    </lineage>
</organism>
<evidence type="ECO:0000313" key="2">
    <source>
        <dbReference type="Proteomes" id="UP000036367"/>
    </source>
</evidence>
<evidence type="ECO:0000313" key="1">
    <source>
        <dbReference type="EMBL" id="KLU05951.1"/>
    </source>
</evidence>
<sequence>MGIARRNWFLIFAVPDAGLSVSGVGGLNFDAKDVATWSRSAGSVKMVLRGCQRIIASDCRSLS</sequence>
<proteinExistence type="predicted"/>
<gene>
    <name evidence="1" type="ORF">RISK_001802</name>
</gene>
<dbReference type="Proteomes" id="UP000036367">
    <property type="component" value="Unassembled WGS sequence"/>
</dbReference>
<reference evidence="1" key="1">
    <citation type="submission" date="2015-05" db="EMBL/GenBank/DDBJ databases">
        <title>Permanent draft genome of Rhodopirellula islandicus K833.</title>
        <authorList>
            <person name="Kizina J."/>
            <person name="Richter M."/>
            <person name="Glockner F.O."/>
            <person name="Harder J."/>
        </authorList>
    </citation>
    <scope>NUCLEOTIDE SEQUENCE [LARGE SCALE GENOMIC DNA]</scope>
    <source>
        <strain evidence="1">K833</strain>
    </source>
</reference>
<keyword evidence="2" id="KW-1185">Reference proteome</keyword>
<protein>
    <submittedName>
        <fullName evidence="1">Uncharacterized protein</fullName>
    </submittedName>
</protein>
<dbReference type="EMBL" id="LECT01000016">
    <property type="protein sequence ID" value="KLU05951.1"/>
    <property type="molecule type" value="Genomic_DNA"/>
</dbReference>
<comment type="caution">
    <text evidence="1">The sequence shown here is derived from an EMBL/GenBank/DDBJ whole genome shotgun (WGS) entry which is preliminary data.</text>
</comment>
<accession>A0A0J1BHD8</accession>
<dbReference type="AlphaFoldDB" id="A0A0J1BHD8"/>